<dbReference type="EMBL" id="CAIIXF020000006">
    <property type="protein sequence ID" value="CAH1786730.1"/>
    <property type="molecule type" value="Genomic_DNA"/>
</dbReference>
<gene>
    <name evidence="2" type="ORF">OFUS_LOCUS12564</name>
</gene>
<organism evidence="2 3">
    <name type="scientific">Owenia fusiformis</name>
    <name type="common">Polychaete worm</name>
    <dbReference type="NCBI Taxonomy" id="6347"/>
    <lineage>
        <taxon>Eukaryota</taxon>
        <taxon>Metazoa</taxon>
        <taxon>Spiralia</taxon>
        <taxon>Lophotrochozoa</taxon>
        <taxon>Annelida</taxon>
        <taxon>Polychaeta</taxon>
        <taxon>Sedentaria</taxon>
        <taxon>Canalipalpata</taxon>
        <taxon>Sabellida</taxon>
        <taxon>Oweniida</taxon>
        <taxon>Oweniidae</taxon>
        <taxon>Owenia</taxon>
    </lineage>
</organism>
<proteinExistence type="predicted"/>
<feature type="transmembrane region" description="Helical" evidence="1">
    <location>
        <begin position="95"/>
        <end position="115"/>
    </location>
</feature>
<protein>
    <submittedName>
        <fullName evidence="2">Uncharacterized protein</fullName>
    </submittedName>
</protein>
<evidence type="ECO:0000313" key="3">
    <source>
        <dbReference type="Proteomes" id="UP000749559"/>
    </source>
</evidence>
<sequence length="123" mass="13894">MPQSSLCSQVQVQSPIVQSSKLTLMLLVNQSPSQLLGDLAEYQSHLIGSLKSSETACILKVNKLYDRLCILPPPHYKRKSLDIEVHTQPAGATRVYIHVVYFIVLTLLCSIQGLMRLEYRHFI</sequence>
<comment type="caution">
    <text evidence="2">The sequence shown here is derived from an EMBL/GenBank/DDBJ whole genome shotgun (WGS) entry which is preliminary data.</text>
</comment>
<accession>A0A8S4P5H5</accession>
<evidence type="ECO:0000313" key="2">
    <source>
        <dbReference type="EMBL" id="CAH1786730.1"/>
    </source>
</evidence>
<keyword evidence="3" id="KW-1185">Reference proteome</keyword>
<evidence type="ECO:0000256" key="1">
    <source>
        <dbReference type="SAM" id="Phobius"/>
    </source>
</evidence>
<name>A0A8S4P5H5_OWEFU</name>
<keyword evidence="1" id="KW-1133">Transmembrane helix</keyword>
<reference evidence="2" key="1">
    <citation type="submission" date="2022-03" db="EMBL/GenBank/DDBJ databases">
        <authorList>
            <person name="Martin C."/>
        </authorList>
    </citation>
    <scope>NUCLEOTIDE SEQUENCE</scope>
</reference>
<dbReference type="Proteomes" id="UP000749559">
    <property type="component" value="Unassembled WGS sequence"/>
</dbReference>
<dbReference type="AlphaFoldDB" id="A0A8S4P5H5"/>
<keyword evidence="1" id="KW-0812">Transmembrane</keyword>
<keyword evidence="1" id="KW-0472">Membrane</keyword>